<organism evidence="1">
    <name type="scientific">Amphimedon queenslandica</name>
    <name type="common">Sponge</name>
    <dbReference type="NCBI Taxonomy" id="400682"/>
    <lineage>
        <taxon>Eukaryota</taxon>
        <taxon>Metazoa</taxon>
        <taxon>Porifera</taxon>
        <taxon>Demospongiae</taxon>
        <taxon>Heteroscleromorpha</taxon>
        <taxon>Haplosclerida</taxon>
        <taxon>Niphatidae</taxon>
        <taxon>Amphimedon</taxon>
    </lineage>
</organism>
<reference evidence="1" key="1">
    <citation type="submission" date="2017-05" db="UniProtKB">
        <authorList>
            <consortium name="EnsemblMetazoa"/>
        </authorList>
    </citation>
    <scope>IDENTIFICATION</scope>
</reference>
<name>A0A1X7VHQ9_AMPQE</name>
<accession>A0A1X7VHQ9</accession>
<protein>
    <submittedName>
        <fullName evidence="1">Uncharacterized protein</fullName>
    </submittedName>
</protein>
<dbReference type="EnsemblMetazoa" id="Aqu2.1.39339_001">
    <property type="protein sequence ID" value="Aqu2.1.39339_001"/>
    <property type="gene ID" value="Aqu2.1.39339"/>
</dbReference>
<dbReference type="InParanoid" id="A0A1X7VHQ9"/>
<proteinExistence type="predicted"/>
<sequence length="15" mass="1951">MFYELVIMIDHTYYI</sequence>
<evidence type="ECO:0000313" key="1">
    <source>
        <dbReference type="EnsemblMetazoa" id="Aqu2.1.39339_001"/>
    </source>
</evidence>